<gene>
    <name evidence="3" type="ORF">OSTQU699_LOCUS8569</name>
</gene>
<reference evidence="3" key="1">
    <citation type="submission" date="2020-12" db="EMBL/GenBank/DDBJ databases">
        <authorList>
            <person name="Iha C."/>
        </authorList>
    </citation>
    <scope>NUCLEOTIDE SEQUENCE</scope>
</reference>
<dbReference type="PANTHER" id="PTHR15197:SF0">
    <property type="entry name" value="COILIN"/>
    <property type="match status" value="1"/>
</dbReference>
<dbReference type="EMBL" id="CAJHUC010002119">
    <property type="protein sequence ID" value="CAD7703212.1"/>
    <property type="molecule type" value="Genomic_DNA"/>
</dbReference>
<feature type="domain" description="Coilin tudor" evidence="2">
    <location>
        <begin position="316"/>
        <end position="430"/>
    </location>
</feature>
<feature type="compositionally biased region" description="Basic and acidic residues" evidence="1">
    <location>
        <begin position="535"/>
        <end position="545"/>
    </location>
</feature>
<protein>
    <recommendedName>
        <fullName evidence="2">Coilin tudor domain-containing protein</fullName>
    </recommendedName>
</protein>
<comment type="caution">
    <text evidence="3">The sequence shown here is derived from an EMBL/GenBank/DDBJ whole genome shotgun (WGS) entry which is preliminary data.</text>
</comment>
<dbReference type="InterPro" id="IPR024822">
    <property type="entry name" value="Coilin"/>
</dbReference>
<feature type="region of interest" description="Disordered" evidence="1">
    <location>
        <begin position="440"/>
        <end position="522"/>
    </location>
</feature>
<accession>A0A8S1JAT1</accession>
<dbReference type="Pfam" id="PF23086">
    <property type="entry name" value="Tudor_Coilin"/>
    <property type="match status" value="1"/>
</dbReference>
<name>A0A8S1JAT1_9CHLO</name>
<feature type="compositionally biased region" description="Polar residues" evidence="1">
    <location>
        <begin position="497"/>
        <end position="513"/>
    </location>
</feature>
<dbReference type="GO" id="GO:0015030">
    <property type="term" value="C:Cajal body"/>
    <property type="evidence" value="ECO:0007669"/>
    <property type="project" value="TreeGrafter"/>
</dbReference>
<feature type="compositionally biased region" description="Basic and acidic residues" evidence="1">
    <location>
        <begin position="284"/>
        <end position="310"/>
    </location>
</feature>
<proteinExistence type="predicted"/>
<evidence type="ECO:0000259" key="2">
    <source>
        <dbReference type="Pfam" id="PF23086"/>
    </source>
</evidence>
<dbReference type="GO" id="GO:0000387">
    <property type="term" value="P:spliceosomal snRNP assembly"/>
    <property type="evidence" value="ECO:0007669"/>
    <property type="project" value="TreeGrafter"/>
</dbReference>
<keyword evidence="4" id="KW-1185">Reference proteome</keyword>
<evidence type="ECO:0000256" key="1">
    <source>
        <dbReference type="SAM" id="MobiDB-lite"/>
    </source>
</evidence>
<dbReference type="InterPro" id="IPR056398">
    <property type="entry name" value="Tudor_Coilin"/>
</dbReference>
<dbReference type="AlphaFoldDB" id="A0A8S1JAT1"/>
<dbReference type="GO" id="GO:0030619">
    <property type="term" value="F:U1 snRNA binding"/>
    <property type="evidence" value="ECO:0007669"/>
    <property type="project" value="TreeGrafter"/>
</dbReference>
<feature type="compositionally biased region" description="Low complexity" evidence="1">
    <location>
        <begin position="215"/>
        <end position="280"/>
    </location>
</feature>
<dbReference type="Proteomes" id="UP000708148">
    <property type="component" value="Unassembled WGS sequence"/>
</dbReference>
<dbReference type="GO" id="GO:0030620">
    <property type="term" value="F:U2 snRNA binding"/>
    <property type="evidence" value="ECO:0007669"/>
    <property type="project" value="TreeGrafter"/>
</dbReference>
<evidence type="ECO:0000313" key="4">
    <source>
        <dbReference type="Proteomes" id="UP000708148"/>
    </source>
</evidence>
<dbReference type="OrthoDB" id="74813at2759"/>
<feature type="region of interest" description="Disordered" evidence="1">
    <location>
        <begin position="149"/>
        <end position="310"/>
    </location>
</feature>
<feature type="region of interest" description="Disordered" evidence="1">
    <location>
        <begin position="374"/>
        <end position="415"/>
    </location>
</feature>
<organism evidence="3 4">
    <name type="scientific">Ostreobium quekettii</name>
    <dbReference type="NCBI Taxonomy" id="121088"/>
    <lineage>
        <taxon>Eukaryota</taxon>
        <taxon>Viridiplantae</taxon>
        <taxon>Chlorophyta</taxon>
        <taxon>core chlorophytes</taxon>
        <taxon>Ulvophyceae</taxon>
        <taxon>TCBD clade</taxon>
        <taxon>Bryopsidales</taxon>
        <taxon>Ostreobineae</taxon>
        <taxon>Ostreobiaceae</taxon>
        <taxon>Ostreobium</taxon>
    </lineage>
</organism>
<feature type="compositionally biased region" description="Polar residues" evidence="1">
    <location>
        <begin position="547"/>
        <end position="562"/>
    </location>
</feature>
<feature type="region of interest" description="Disordered" evidence="1">
    <location>
        <begin position="535"/>
        <end position="598"/>
    </location>
</feature>
<dbReference type="PANTHER" id="PTHR15197">
    <property type="entry name" value="COILIN P80"/>
    <property type="match status" value="1"/>
</dbReference>
<evidence type="ECO:0000313" key="3">
    <source>
        <dbReference type="EMBL" id="CAD7703212.1"/>
    </source>
</evidence>
<sequence>MGGAKKRQKPAAGLRGAPARGPVHRLRLVFEKCIVTAMLRERKLHRALYLLRPEIRTIADLARQVCHDFTLGCSVEQLHFSVEGFTVPFKSPVRILMPNELVDVGLLEVKRASSPVGYIQRTKKVSNPTALHSAQQVPKLQSKCQEEVQLTGRKRKHQAPTVAGGDVAPPNKKLAGREGRSLAAPQKECSERAAVAKGTTAPKKLQQAHVRFDSSHTSSSSDQQSSDDTSDDTTSADSSSEASSTGSSDSSSEVGNSSTTTEETTSSSESDESSSGSTDSNAAGEEKCSDDGKVHHKEAHTNHHLNEMDDWQRTTDTLPVLDREPAIGDVVAYRILEVGQDWQPRVSAFRRGKVTSYDAEQGWTVLSPWPDVSIHPDPNVQEQHDKLQACGSSDADNEDDGPGLLPPQSEYADDGTLTRKRLDFVEIRLVEASKALASGQYAAHSGNGPPVQRSSQDPGMESSGGQPNGAVSHCIAQHTPQTRGEGGRKRRRRGPNHSKQSSLSPGQVASTENGCGKNASPAVLTESTLAQLAEELHARKSELMKTARQSGANGQANGSQNPGDGEGRSKQVMPRPHGWRSSAVGPLWAYLQSTRPQD</sequence>